<name>A0AAI8FDI4_MESHY</name>
<proteinExistence type="predicted"/>
<feature type="transmembrane region" description="Helical" evidence="1">
    <location>
        <begin position="111"/>
        <end position="135"/>
    </location>
</feature>
<organism evidence="2 3">
    <name type="scientific">Mesomycoplasma hyorhinis SK76</name>
    <dbReference type="NCBI Taxonomy" id="1118964"/>
    <lineage>
        <taxon>Bacteria</taxon>
        <taxon>Bacillati</taxon>
        <taxon>Mycoplasmatota</taxon>
        <taxon>Mycoplasmoidales</taxon>
        <taxon>Metamycoplasmataceae</taxon>
        <taxon>Mesomycoplasma</taxon>
    </lineage>
</organism>
<feature type="transmembrane region" description="Helical" evidence="1">
    <location>
        <begin position="587"/>
        <end position="607"/>
    </location>
</feature>
<evidence type="ECO:0000313" key="2">
    <source>
        <dbReference type="EMBL" id="AFX73956.1"/>
    </source>
</evidence>
<dbReference type="EMBL" id="CP003914">
    <property type="protein sequence ID" value="AFX73956.1"/>
    <property type="molecule type" value="Genomic_DNA"/>
</dbReference>
<gene>
    <name evidence="2" type="ORF">MOS_024</name>
</gene>
<dbReference type="KEGG" id="mhs:MOS_024"/>
<feature type="transmembrane region" description="Helical" evidence="1">
    <location>
        <begin position="57"/>
        <end position="78"/>
    </location>
</feature>
<evidence type="ECO:0000313" key="3">
    <source>
        <dbReference type="Proteomes" id="UP000009399"/>
    </source>
</evidence>
<accession>A0AAI8FDI4</accession>
<sequence>MNKTISSSPFKNNNYFKFLFKIIFKKYSTFALPIVSFFLTLILALVAFFTSTSSKTFLIFTYITLFINLLFTVVYSSYKFLNIFKDLNNQGIDLITFTKPYTRKYIIVTKILFLIFLASIWSLLFYINFTIFFLINIKYIDQVNMFYIWAFFSPLFTFLIFGSLSGLLVLKFSSKVSLSLPILVFTPLLFLGSVPAFYSTPTNEKLAQYFNLKYPNTDSNTILRTEKFYLNNNKDNYYLIPKQVDNLFLDQQQINFLNEAKNKSQNSATLWQAFSYILVPYQFINIFNIKDEDAIKSLGQTNENALSNYIYYSNLQTAENNYSIQNSTQELKKYDVFVNNKLYKQAYLIPGSLKNNTQFEGKLDNREIIYANENASNSDVVFPEDEESSPINSSLVGRLKWKYIKEVLESPAFLKTAKLFFTKIKSNATKAEILNEISSFLKESSSFNYSQIHDEKTAVLKNKINIEEVQSITEKKIYIATSLIYYLFFNDPRSQILDTLLKNELQNYDPETFKIKINDQIYNIGGYASYTPQSKIVQRPTDSTPNSPKEEKIVYRYDLTPSDNFLFQPVIDLVEVHPINKALQKPVFLVLWIIIASGLLIGIYILYSRKDYK</sequence>
<keyword evidence="1" id="KW-1133">Transmembrane helix</keyword>
<feature type="transmembrane region" description="Helical" evidence="1">
    <location>
        <begin position="30"/>
        <end position="51"/>
    </location>
</feature>
<keyword evidence="1" id="KW-0472">Membrane</keyword>
<dbReference type="Proteomes" id="UP000009399">
    <property type="component" value="Chromosome"/>
</dbReference>
<keyword evidence="1" id="KW-0812">Transmembrane</keyword>
<dbReference type="RefSeq" id="WP_014582658.1">
    <property type="nucleotide sequence ID" value="NC_019552.1"/>
</dbReference>
<evidence type="ECO:0000256" key="1">
    <source>
        <dbReference type="SAM" id="Phobius"/>
    </source>
</evidence>
<protein>
    <submittedName>
        <fullName evidence="2">Uncharacterized protein</fullName>
    </submittedName>
</protein>
<feature type="transmembrane region" description="Helical" evidence="1">
    <location>
        <begin position="147"/>
        <end position="170"/>
    </location>
</feature>
<feature type="transmembrane region" description="Helical" evidence="1">
    <location>
        <begin position="177"/>
        <end position="198"/>
    </location>
</feature>
<reference evidence="2 3" key="1">
    <citation type="journal article" date="2013" name="Genome Announc.">
        <title>Complete Genome Sequence of Mycoplasma hyorhinis Strain SK76.</title>
        <authorList>
            <person name="Goodison S."/>
            <person name="Urquidi V."/>
            <person name="Kumar D."/>
            <person name="Reyes L."/>
            <person name="Rosser C.J."/>
        </authorList>
    </citation>
    <scope>NUCLEOTIDE SEQUENCE [LARGE SCALE GENOMIC DNA]</scope>
    <source>
        <strain evidence="2 3">SK76</strain>
    </source>
</reference>
<dbReference type="AlphaFoldDB" id="A0AAI8FDI4"/>